<name>A0A835LQB4_9MAGN</name>
<dbReference type="GO" id="GO:0003723">
    <property type="term" value="F:RNA binding"/>
    <property type="evidence" value="ECO:0007669"/>
    <property type="project" value="InterPro"/>
</dbReference>
<evidence type="ECO:0000313" key="3">
    <source>
        <dbReference type="EMBL" id="KAF9603490.1"/>
    </source>
</evidence>
<protein>
    <submittedName>
        <fullName evidence="3">Uncharacterized protein</fullName>
    </submittedName>
</protein>
<dbReference type="PANTHER" id="PTHR24015">
    <property type="entry name" value="OS07G0578800 PROTEIN-RELATED"/>
    <property type="match status" value="1"/>
</dbReference>
<dbReference type="PROSITE" id="PS51375">
    <property type="entry name" value="PPR"/>
    <property type="match status" value="1"/>
</dbReference>
<dbReference type="Proteomes" id="UP000631114">
    <property type="component" value="Unassembled WGS sequence"/>
</dbReference>
<dbReference type="InterPro" id="IPR036188">
    <property type="entry name" value="FAD/NAD-bd_sf"/>
</dbReference>
<keyword evidence="1" id="KW-0677">Repeat</keyword>
<feature type="repeat" description="PPR" evidence="2">
    <location>
        <begin position="175"/>
        <end position="209"/>
    </location>
</feature>
<comment type="caution">
    <text evidence="3">The sequence shown here is derived from an EMBL/GenBank/DDBJ whole genome shotgun (WGS) entry which is preliminary data.</text>
</comment>
<dbReference type="InterPro" id="IPR011990">
    <property type="entry name" value="TPR-like_helical_dom_sf"/>
</dbReference>
<dbReference type="InterPro" id="IPR046960">
    <property type="entry name" value="PPR_At4g14850-like_plant"/>
</dbReference>
<organism evidence="3 4">
    <name type="scientific">Coptis chinensis</name>
    <dbReference type="NCBI Taxonomy" id="261450"/>
    <lineage>
        <taxon>Eukaryota</taxon>
        <taxon>Viridiplantae</taxon>
        <taxon>Streptophyta</taxon>
        <taxon>Embryophyta</taxon>
        <taxon>Tracheophyta</taxon>
        <taxon>Spermatophyta</taxon>
        <taxon>Magnoliopsida</taxon>
        <taxon>Ranunculales</taxon>
        <taxon>Ranunculaceae</taxon>
        <taxon>Coptidoideae</taxon>
        <taxon>Coptis</taxon>
    </lineage>
</organism>
<dbReference type="Gene3D" id="1.25.40.10">
    <property type="entry name" value="Tetratricopeptide repeat domain"/>
    <property type="match status" value="1"/>
</dbReference>
<dbReference type="GO" id="GO:0009451">
    <property type="term" value="P:RNA modification"/>
    <property type="evidence" value="ECO:0007669"/>
    <property type="project" value="InterPro"/>
</dbReference>
<dbReference type="EMBL" id="JADFTS010000006">
    <property type="protein sequence ID" value="KAF9603490.1"/>
    <property type="molecule type" value="Genomic_DNA"/>
</dbReference>
<sequence>MLPGHIGGCPTFLNPFQMVQQRIPDRGLHMCRYLNMPPSKNEKTTHGTHVAKGKHGILVAANASCRVLVDVQKIIAEKLSAVASSDEALVARSRTFERQIGKVVLRDVTGHIGGHPTFLNPFRMTSSVEPWVFSLPRGIAFGSVGLSRDRATSGFAINRILKRSRILFDEMPERNLATWNVMVGGLIQFEFNEEGMCLFGKMHGMGLFPDKFTLGSVLRGCVKLAIFDKLNEAIKAKKAGKDVIVGGGYIGLELAIMKINNYDVTMVYPEPWCIGDLHGDLAQARSALEMARVLSSDGQDLWTGGETLLFILNLHIGIVFTEMDSAIKLCQDIYENGSRSLTLEGLDGRKWPVGFRLYNGMENDMRKCVFR</sequence>
<dbReference type="AlphaFoldDB" id="A0A835LQB4"/>
<gene>
    <name evidence="3" type="ORF">IFM89_036763</name>
</gene>
<evidence type="ECO:0000256" key="2">
    <source>
        <dbReference type="PROSITE-ProRule" id="PRU00708"/>
    </source>
</evidence>
<dbReference type="SUPFAM" id="SSF51905">
    <property type="entry name" value="FAD/NAD(P)-binding domain"/>
    <property type="match status" value="1"/>
</dbReference>
<keyword evidence="4" id="KW-1185">Reference proteome</keyword>
<evidence type="ECO:0000256" key="1">
    <source>
        <dbReference type="ARBA" id="ARBA00022737"/>
    </source>
</evidence>
<reference evidence="3 4" key="1">
    <citation type="submission" date="2020-10" db="EMBL/GenBank/DDBJ databases">
        <title>The Coptis chinensis genome and diversification of protoberbering-type alkaloids.</title>
        <authorList>
            <person name="Wang B."/>
            <person name="Shu S."/>
            <person name="Song C."/>
            <person name="Liu Y."/>
        </authorList>
    </citation>
    <scope>NUCLEOTIDE SEQUENCE [LARGE SCALE GENOMIC DNA]</scope>
    <source>
        <strain evidence="3">HL-2020</strain>
        <tissue evidence="3">Leaf</tissue>
    </source>
</reference>
<accession>A0A835LQB4</accession>
<dbReference type="InterPro" id="IPR002885">
    <property type="entry name" value="PPR_rpt"/>
</dbReference>
<evidence type="ECO:0000313" key="4">
    <source>
        <dbReference type="Proteomes" id="UP000631114"/>
    </source>
</evidence>
<dbReference type="PANTHER" id="PTHR24015:SF548">
    <property type="entry name" value="OS08G0340900 PROTEIN"/>
    <property type="match status" value="1"/>
</dbReference>
<dbReference type="OrthoDB" id="432169at2759"/>
<proteinExistence type="predicted"/>